<protein>
    <submittedName>
        <fullName evidence="1">Uncharacterized protein</fullName>
    </submittedName>
</protein>
<proteinExistence type="predicted"/>
<gene>
    <name evidence="1" type="ORF">F5144DRAFT_370820</name>
</gene>
<evidence type="ECO:0000313" key="1">
    <source>
        <dbReference type="EMBL" id="KAH6623750.1"/>
    </source>
</evidence>
<dbReference type="EMBL" id="JAGIZQ010000006">
    <property type="protein sequence ID" value="KAH6623750.1"/>
    <property type="molecule type" value="Genomic_DNA"/>
</dbReference>
<sequence>MDWISGTGCIRILMHRWWLKNILCRARTERDSGGSWFVSSEDTSRSAQLRPSLPSNTLSTRNKKLAAPQFGGTPPPRFGHALQGFAGSTAADPLPKRTTFRCENEASISPCQFTENLASSASQLSFQKGRGVLRDRALGGLIACILSGLSLLASVPVGKWLAGRKELSQENRRRCQLQLLPVTNARSSDLRYPAQPRLAPSRTANRVGLGKTFLSSSAQARAFTCQATAGSEDDLGHSTSPPPHSRSRR</sequence>
<organism evidence="1 2">
    <name type="scientific">Chaetomium tenue</name>
    <dbReference type="NCBI Taxonomy" id="1854479"/>
    <lineage>
        <taxon>Eukaryota</taxon>
        <taxon>Fungi</taxon>
        <taxon>Dikarya</taxon>
        <taxon>Ascomycota</taxon>
        <taxon>Pezizomycotina</taxon>
        <taxon>Sordariomycetes</taxon>
        <taxon>Sordariomycetidae</taxon>
        <taxon>Sordariales</taxon>
        <taxon>Chaetomiaceae</taxon>
        <taxon>Chaetomium</taxon>
    </lineage>
</organism>
<comment type="caution">
    <text evidence="1">The sequence shown here is derived from an EMBL/GenBank/DDBJ whole genome shotgun (WGS) entry which is preliminary data.</text>
</comment>
<name>A0ACB7P397_9PEZI</name>
<reference evidence="1 2" key="1">
    <citation type="journal article" date="2021" name="Nat. Commun.">
        <title>Genetic determinants of endophytism in the Arabidopsis root mycobiome.</title>
        <authorList>
            <person name="Mesny F."/>
            <person name="Miyauchi S."/>
            <person name="Thiergart T."/>
            <person name="Pickel B."/>
            <person name="Atanasova L."/>
            <person name="Karlsson M."/>
            <person name="Huettel B."/>
            <person name="Barry K.W."/>
            <person name="Haridas S."/>
            <person name="Chen C."/>
            <person name="Bauer D."/>
            <person name="Andreopoulos W."/>
            <person name="Pangilinan J."/>
            <person name="LaButti K."/>
            <person name="Riley R."/>
            <person name="Lipzen A."/>
            <person name="Clum A."/>
            <person name="Drula E."/>
            <person name="Henrissat B."/>
            <person name="Kohler A."/>
            <person name="Grigoriev I.V."/>
            <person name="Martin F.M."/>
            <person name="Hacquard S."/>
        </authorList>
    </citation>
    <scope>NUCLEOTIDE SEQUENCE [LARGE SCALE GENOMIC DNA]</scope>
    <source>
        <strain evidence="1 2">MPI-SDFR-AT-0079</strain>
    </source>
</reference>
<dbReference type="Proteomes" id="UP000724584">
    <property type="component" value="Unassembled WGS sequence"/>
</dbReference>
<keyword evidence="2" id="KW-1185">Reference proteome</keyword>
<evidence type="ECO:0000313" key="2">
    <source>
        <dbReference type="Proteomes" id="UP000724584"/>
    </source>
</evidence>
<accession>A0ACB7P397</accession>